<name>A0AAN6SXE0_9PEZI</name>
<dbReference type="AlphaFoldDB" id="A0AAN6SXE0"/>
<evidence type="ECO:0000313" key="3">
    <source>
        <dbReference type="Proteomes" id="UP001305647"/>
    </source>
</evidence>
<sequence>MKISTILQLLGLGLSAQKTLALPIDQPADTPDLTSRDIAAGLQKDAQQESYLNCSGGHVFFCEEMGTYCYGFPQPYSNNIWCALNCECFYVHDCCIVIVPDSENGEGHTISDGAEIPGTEISATEVPGAESTVTETLDKAEVTENVAAEIEPPATSPNLTSRDLAAGLQQDAQQESYLNCSNGWVRWCMDAGTYCDGNVDPLSLNTWCALNCECFYQHDCCTVAGPEGEDDAGHSPSMGDAAANFDAVLNGNAAPDGAEITETTETVETVETAGTFAAQIDSLPAASEDLAPGRYRC</sequence>
<dbReference type="EMBL" id="MU863693">
    <property type="protein sequence ID" value="KAK4096868.1"/>
    <property type="molecule type" value="Genomic_DNA"/>
</dbReference>
<comment type="caution">
    <text evidence="2">The sequence shown here is derived from an EMBL/GenBank/DDBJ whole genome shotgun (WGS) entry which is preliminary data.</text>
</comment>
<keyword evidence="3" id="KW-1185">Reference proteome</keyword>
<proteinExistence type="predicted"/>
<accession>A0AAN6SXE0</accession>
<evidence type="ECO:0000313" key="2">
    <source>
        <dbReference type="EMBL" id="KAK4096868.1"/>
    </source>
</evidence>
<keyword evidence="1" id="KW-0732">Signal</keyword>
<protein>
    <submittedName>
        <fullName evidence="2">Uncharacterized protein</fullName>
    </submittedName>
</protein>
<dbReference type="Proteomes" id="UP001305647">
    <property type="component" value="Unassembled WGS sequence"/>
</dbReference>
<evidence type="ECO:0000256" key="1">
    <source>
        <dbReference type="SAM" id="SignalP"/>
    </source>
</evidence>
<feature type="signal peptide" evidence="1">
    <location>
        <begin position="1"/>
        <end position="21"/>
    </location>
</feature>
<reference evidence="2" key="1">
    <citation type="journal article" date="2023" name="Mol. Phylogenet. Evol.">
        <title>Genome-scale phylogeny and comparative genomics of the fungal order Sordariales.</title>
        <authorList>
            <person name="Hensen N."/>
            <person name="Bonometti L."/>
            <person name="Westerberg I."/>
            <person name="Brannstrom I.O."/>
            <person name="Guillou S."/>
            <person name="Cros-Aarteil S."/>
            <person name="Calhoun S."/>
            <person name="Haridas S."/>
            <person name="Kuo A."/>
            <person name="Mondo S."/>
            <person name="Pangilinan J."/>
            <person name="Riley R."/>
            <person name="LaButti K."/>
            <person name="Andreopoulos B."/>
            <person name="Lipzen A."/>
            <person name="Chen C."/>
            <person name="Yan M."/>
            <person name="Daum C."/>
            <person name="Ng V."/>
            <person name="Clum A."/>
            <person name="Steindorff A."/>
            <person name="Ohm R.A."/>
            <person name="Martin F."/>
            <person name="Silar P."/>
            <person name="Natvig D.O."/>
            <person name="Lalanne C."/>
            <person name="Gautier V."/>
            <person name="Ament-Velasquez S.L."/>
            <person name="Kruys A."/>
            <person name="Hutchinson M.I."/>
            <person name="Powell A.J."/>
            <person name="Barry K."/>
            <person name="Miller A.N."/>
            <person name="Grigoriev I.V."/>
            <person name="Debuchy R."/>
            <person name="Gladieux P."/>
            <person name="Hiltunen Thoren M."/>
            <person name="Johannesson H."/>
        </authorList>
    </citation>
    <scope>NUCLEOTIDE SEQUENCE</scope>
    <source>
        <strain evidence="2">CBS 757.83</strain>
    </source>
</reference>
<feature type="chain" id="PRO_5042925358" evidence="1">
    <location>
        <begin position="22"/>
        <end position="297"/>
    </location>
</feature>
<organism evidence="2 3">
    <name type="scientific">Parathielavia hyrcaniae</name>
    <dbReference type="NCBI Taxonomy" id="113614"/>
    <lineage>
        <taxon>Eukaryota</taxon>
        <taxon>Fungi</taxon>
        <taxon>Dikarya</taxon>
        <taxon>Ascomycota</taxon>
        <taxon>Pezizomycotina</taxon>
        <taxon>Sordariomycetes</taxon>
        <taxon>Sordariomycetidae</taxon>
        <taxon>Sordariales</taxon>
        <taxon>Chaetomiaceae</taxon>
        <taxon>Parathielavia</taxon>
    </lineage>
</organism>
<gene>
    <name evidence="2" type="ORF">N658DRAFT_551736</name>
</gene>
<reference evidence="2" key="2">
    <citation type="submission" date="2023-05" db="EMBL/GenBank/DDBJ databases">
        <authorList>
            <consortium name="Lawrence Berkeley National Laboratory"/>
            <person name="Steindorff A."/>
            <person name="Hensen N."/>
            <person name="Bonometti L."/>
            <person name="Westerberg I."/>
            <person name="Brannstrom I.O."/>
            <person name="Guillou S."/>
            <person name="Cros-Aarteil S."/>
            <person name="Calhoun S."/>
            <person name="Haridas S."/>
            <person name="Kuo A."/>
            <person name="Mondo S."/>
            <person name="Pangilinan J."/>
            <person name="Riley R."/>
            <person name="Labutti K."/>
            <person name="Andreopoulos B."/>
            <person name="Lipzen A."/>
            <person name="Chen C."/>
            <person name="Yanf M."/>
            <person name="Daum C."/>
            <person name="Ng V."/>
            <person name="Clum A."/>
            <person name="Ohm R."/>
            <person name="Martin F."/>
            <person name="Silar P."/>
            <person name="Natvig D."/>
            <person name="Lalanne C."/>
            <person name="Gautier V."/>
            <person name="Ament-Velasquez S.L."/>
            <person name="Kruys A."/>
            <person name="Hutchinson M.I."/>
            <person name="Powell A.J."/>
            <person name="Barry K."/>
            <person name="Miller A.N."/>
            <person name="Grigoriev I.V."/>
            <person name="Debuchy R."/>
            <person name="Gladieux P."/>
            <person name="Thoren M.H."/>
            <person name="Johannesson H."/>
        </authorList>
    </citation>
    <scope>NUCLEOTIDE SEQUENCE</scope>
    <source>
        <strain evidence="2">CBS 757.83</strain>
    </source>
</reference>